<protein>
    <submittedName>
        <fullName evidence="1">Uncharacterized protein</fullName>
    </submittedName>
</protein>
<evidence type="ECO:0000313" key="2">
    <source>
        <dbReference type="Proteomes" id="UP000015102"/>
    </source>
</evidence>
<organism evidence="1 2">
    <name type="scientific">Megaselia scalaris</name>
    <name type="common">Humpbacked fly</name>
    <name type="synonym">Phora scalaris</name>
    <dbReference type="NCBI Taxonomy" id="36166"/>
    <lineage>
        <taxon>Eukaryota</taxon>
        <taxon>Metazoa</taxon>
        <taxon>Ecdysozoa</taxon>
        <taxon>Arthropoda</taxon>
        <taxon>Hexapoda</taxon>
        <taxon>Insecta</taxon>
        <taxon>Pterygota</taxon>
        <taxon>Neoptera</taxon>
        <taxon>Endopterygota</taxon>
        <taxon>Diptera</taxon>
        <taxon>Brachycera</taxon>
        <taxon>Muscomorpha</taxon>
        <taxon>Platypezoidea</taxon>
        <taxon>Phoridae</taxon>
        <taxon>Megaseliini</taxon>
        <taxon>Megaselia</taxon>
    </lineage>
</organism>
<keyword evidence="2" id="KW-1185">Reference proteome</keyword>
<dbReference type="HOGENOM" id="CLU_1973002_0_0_1"/>
<sequence length="127" mass="14592">MKGYYDCIVDPTCSSCGSYLVTPLANLEIYNFQNNSFKKQYFKTTGNFGVKSLMINEFPRSEVYSTTEFFGYHMRILGAFSDYVNVTFGVIFSSKNHQKEKSFHVKIHSGLDSVVDFTMNFDVFMNS</sequence>
<dbReference type="EMBL" id="CAQQ02388762">
    <property type="status" value="NOT_ANNOTATED_CDS"/>
    <property type="molecule type" value="Genomic_DNA"/>
</dbReference>
<reference evidence="2" key="1">
    <citation type="submission" date="2013-02" db="EMBL/GenBank/DDBJ databases">
        <authorList>
            <person name="Hughes D."/>
        </authorList>
    </citation>
    <scope>NUCLEOTIDE SEQUENCE</scope>
    <source>
        <strain>Durham</strain>
        <strain evidence="2">NC isolate 2 -- Noor lab</strain>
    </source>
</reference>
<proteinExistence type="predicted"/>
<name>T1GZF9_MEGSC</name>
<reference evidence="1" key="2">
    <citation type="submission" date="2015-06" db="UniProtKB">
        <authorList>
            <consortium name="EnsemblMetazoa"/>
        </authorList>
    </citation>
    <scope>IDENTIFICATION</scope>
</reference>
<dbReference type="AlphaFoldDB" id="T1GZF9"/>
<accession>T1GZF9</accession>
<dbReference type="Proteomes" id="UP000015102">
    <property type="component" value="Unassembled WGS sequence"/>
</dbReference>
<evidence type="ECO:0000313" key="1">
    <source>
        <dbReference type="EnsemblMetazoa" id="MESCA009259-PA"/>
    </source>
</evidence>
<dbReference type="EnsemblMetazoa" id="MESCA009259-RA">
    <property type="protein sequence ID" value="MESCA009259-PA"/>
    <property type="gene ID" value="MESCA009259"/>
</dbReference>
<dbReference type="EMBL" id="CAQQ02388763">
    <property type="status" value="NOT_ANNOTATED_CDS"/>
    <property type="molecule type" value="Genomic_DNA"/>
</dbReference>